<comment type="caution">
    <text evidence="2">The sequence shown here is derived from an EMBL/GenBank/DDBJ whole genome shotgun (WGS) entry which is preliminary data.</text>
</comment>
<evidence type="ECO:0000313" key="2">
    <source>
        <dbReference type="EMBL" id="RBO83302.1"/>
    </source>
</evidence>
<keyword evidence="1" id="KW-0472">Membrane</keyword>
<proteinExistence type="predicted"/>
<dbReference type="AlphaFoldDB" id="A0A366CZR5"/>
<keyword evidence="1" id="KW-0812">Transmembrane</keyword>
<dbReference type="EMBL" id="QNRF01000004">
    <property type="protein sequence ID" value="RBO83302.1"/>
    <property type="molecule type" value="Genomic_DNA"/>
</dbReference>
<evidence type="ECO:0000313" key="3">
    <source>
        <dbReference type="Proteomes" id="UP000252086"/>
    </source>
</evidence>
<feature type="transmembrane region" description="Helical" evidence="1">
    <location>
        <begin position="12"/>
        <end position="31"/>
    </location>
</feature>
<protein>
    <submittedName>
        <fullName evidence="2">Uncharacterized protein</fullName>
    </submittedName>
</protein>
<dbReference type="Proteomes" id="UP000252086">
    <property type="component" value="Unassembled WGS sequence"/>
</dbReference>
<organism evidence="2 3">
    <name type="scientific">Marinomonas aquiplantarum</name>
    <dbReference type="NCBI Taxonomy" id="491951"/>
    <lineage>
        <taxon>Bacteria</taxon>
        <taxon>Pseudomonadati</taxon>
        <taxon>Pseudomonadota</taxon>
        <taxon>Gammaproteobacteria</taxon>
        <taxon>Oceanospirillales</taxon>
        <taxon>Oceanospirillaceae</taxon>
        <taxon>Marinomonas</taxon>
    </lineage>
</organism>
<reference evidence="2 3" key="1">
    <citation type="submission" date="2018-06" db="EMBL/GenBank/DDBJ databases">
        <title>Genomic Encyclopedia of Type Strains, Phase III (KMG-III): the genomes of soil and plant-associated and newly described type strains.</title>
        <authorList>
            <person name="Whitman W."/>
        </authorList>
    </citation>
    <scope>NUCLEOTIDE SEQUENCE [LARGE SCALE GENOMIC DNA]</scope>
    <source>
        <strain evidence="2 3">CECT 7732</strain>
    </source>
</reference>
<gene>
    <name evidence="2" type="ORF">DFP76_104117</name>
</gene>
<keyword evidence="3" id="KW-1185">Reference proteome</keyword>
<evidence type="ECO:0000256" key="1">
    <source>
        <dbReference type="SAM" id="Phobius"/>
    </source>
</evidence>
<name>A0A366CZR5_9GAMM</name>
<sequence>MKVLFLKDLNLTFDLISCLGVFFGMVLYKNFLEGENKWLAVIVIIFFVFLYAINFLYVFFCNLLSFFLKGFLGGYKVDVFYFLSVFPPIFGVPELFFPLVFFHIIYWEVRWRRSL</sequence>
<feature type="transmembrane region" description="Helical" evidence="1">
    <location>
        <begin position="80"/>
        <end position="106"/>
    </location>
</feature>
<feature type="transmembrane region" description="Helical" evidence="1">
    <location>
        <begin position="38"/>
        <end position="60"/>
    </location>
</feature>
<accession>A0A366CZR5</accession>
<keyword evidence="1" id="KW-1133">Transmembrane helix</keyword>